<reference evidence="2 3" key="1">
    <citation type="journal article" date="2019" name="Nat. Med.">
        <title>A library of human gut bacterial isolates paired with longitudinal multiomics data enables mechanistic microbiome research.</title>
        <authorList>
            <person name="Poyet M."/>
            <person name="Groussin M."/>
            <person name="Gibbons S.M."/>
            <person name="Avila-Pacheco J."/>
            <person name="Jiang X."/>
            <person name="Kearney S.M."/>
            <person name="Perrotta A.R."/>
            <person name="Berdy B."/>
            <person name="Zhao S."/>
            <person name="Lieberman T.D."/>
            <person name="Swanson P.K."/>
            <person name="Smith M."/>
            <person name="Roesemann S."/>
            <person name="Alexander J.E."/>
            <person name="Rich S.A."/>
            <person name="Livny J."/>
            <person name="Vlamakis H."/>
            <person name="Clish C."/>
            <person name="Bullock K."/>
            <person name="Deik A."/>
            <person name="Scott J."/>
            <person name="Pierce K.A."/>
            <person name="Xavier R.J."/>
            <person name="Alm E.J."/>
        </authorList>
    </citation>
    <scope>NUCLEOTIDE SEQUENCE [LARGE SCALE GENOMIC DNA]</scope>
    <source>
        <strain evidence="2 3">BIOML-A12</strain>
    </source>
</reference>
<protein>
    <recommendedName>
        <fullName evidence="1">RNase H type-1 domain-containing protein</fullName>
    </recommendedName>
</protein>
<sequence>MDQKMARVDISLILTRKIGKIKKGKYTYIIYSKDFPKSAGNPSCVSAEVEETTGNRLALLCLAAALQRLRRPSLLTIHTDNRYLQNGYQSLPAWKENGWTRTGNQELRNADLWRQVDKLFGGHAVRFKIEKMDE</sequence>
<evidence type="ECO:0000313" key="2">
    <source>
        <dbReference type="EMBL" id="MZS89521.1"/>
    </source>
</evidence>
<evidence type="ECO:0000313" key="3">
    <source>
        <dbReference type="Proteomes" id="UP000477156"/>
    </source>
</evidence>
<dbReference type="SUPFAM" id="SSF53098">
    <property type="entry name" value="Ribonuclease H-like"/>
    <property type="match status" value="1"/>
</dbReference>
<comment type="caution">
    <text evidence="2">The sequence shown here is derived from an EMBL/GenBank/DDBJ whole genome shotgun (WGS) entry which is preliminary data.</text>
</comment>
<accession>A0A6L8XU60</accession>
<evidence type="ECO:0000259" key="1">
    <source>
        <dbReference type="PROSITE" id="PS50879"/>
    </source>
</evidence>
<gene>
    <name evidence="2" type="ORF">GT712_10670</name>
</gene>
<organism evidence="2 3">
    <name type="scientific">Blautia wexlerae</name>
    <dbReference type="NCBI Taxonomy" id="418240"/>
    <lineage>
        <taxon>Bacteria</taxon>
        <taxon>Bacillati</taxon>
        <taxon>Bacillota</taxon>
        <taxon>Clostridia</taxon>
        <taxon>Lachnospirales</taxon>
        <taxon>Lachnospiraceae</taxon>
        <taxon>Blautia</taxon>
    </lineage>
</organism>
<feature type="domain" description="RNase H type-1" evidence="1">
    <location>
        <begin position="1"/>
        <end position="134"/>
    </location>
</feature>
<dbReference type="RefSeq" id="WP_161276239.1">
    <property type="nucleotide sequence ID" value="NZ_WWUZ01000006.1"/>
</dbReference>
<dbReference type="InterPro" id="IPR036397">
    <property type="entry name" value="RNaseH_sf"/>
</dbReference>
<dbReference type="Proteomes" id="UP000477156">
    <property type="component" value="Unassembled WGS sequence"/>
</dbReference>
<proteinExistence type="predicted"/>
<name>A0A6L8XU60_9FIRM</name>
<dbReference type="InterPro" id="IPR012337">
    <property type="entry name" value="RNaseH-like_sf"/>
</dbReference>
<dbReference type="EMBL" id="WWVF01000019">
    <property type="protein sequence ID" value="MZS89521.1"/>
    <property type="molecule type" value="Genomic_DNA"/>
</dbReference>
<dbReference type="GO" id="GO:0003676">
    <property type="term" value="F:nucleic acid binding"/>
    <property type="evidence" value="ECO:0007669"/>
    <property type="project" value="InterPro"/>
</dbReference>
<dbReference type="AlphaFoldDB" id="A0A6L8XU60"/>
<dbReference type="GO" id="GO:0004523">
    <property type="term" value="F:RNA-DNA hybrid ribonuclease activity"/>
    <property type="evidence" value="ECO:0007669"/>
    <property type="project" value="InterPro"/>
</dbReference>
<dbReference type="PROSITE" id="PS50879">
    <property type="entry name" value="RNASE_H_1"/>
    <property type="match status" value="1"/>
</dbReference>
<dbReference type="Pfam" id="PF00075">
    <property type="entry name" value="RNase_H"/>
    <property type="match status" value="1"/>
</dbReference>
<dbReference type="InterPro" id="IPR002156">
    <property type="entry name" value="RNaseH_domain"/>
</dbReference>
<dbReference type="Gene3D" id="3.30.420.10">
    <property type="entry name" value="Ribonuclease H-like superfamily/Ribonuclease H"/>
    <property type="match status" value="1"/>
</dbReference>